<name>A0ABR1UHV3_9PEZI</name>
<evidence type="ECO:0000313" key="2">
    <source>
        <dbReference type="Proteomes" id="UP001480595"/>
    </source>
</evidence>
<comment type="caution">
    <text evidence="1">The sequence shown here is derived from an EMBL/GenBank/DDBJ whole genome shotgun (WGS) entry which is preliminary data.</text>
</comment>
<dbReference type="RefSeq" id="XP_066713925.1">
    <property type="nucleotide sequence ID" value="XM_066860336.1"/>
</dbReference>
<sequence length="146" mass="16158">MFFETTAFDEPSTAELSRFTCGLTGPGFADYFFYEKAPLSGTGVSAVFDAPNRMLDLDKAWECNDKNAAQPLYFNGQGSYDWNVDPHSQCSTPNKNIYCYWYDDLASLQPGVPYNIPKVTVSLANGKAPQLASAVRENGTWSLLNN</sequence>
<proteinExistence type="predicted"/>
<dbReference type="Proteomes" id="UP001480595">
    <property type="component" value="Unassembled WGS sequence"/>
</dbReference>
<protein>
    <submittedName>
        <fullName evidence="1">Uncharacterized protein</fullName>
    </submittedName>
</protein>
<dbReference type="GeneID" id="92093399"/>
<dbReference type="EMBL" id="JAQQWL010000009">
    <property type="protein sequence ID" value="KAK8058479.1"/>
    <property type="molecule type" value="Genomic_DNA"/>
</dbReference>
<evidence type="ECO:0000313" key="1">
    <source>
        <dbReference type="EMBL" id="KAK8058479.1"/>
    </source>
</evidence>
<reference evidence="1 2" key="1">
    <citation type="submission" date="2023-01" db="EMBL/GenBank/DDBJ databases">
        <title>Analysis of 21 Apiospora genomes using comparative genomics revels a genus with tremendous synthesis potential of carbohydrate active enzymes and secondary metabolites.</title>
        <authorList>
            <person name="Sorensen T."/>
        </authorList>
    </citation>
    <scope>NUCLEOTIDE SEQUENCE [LARGE SCALE GENOMIC DNA]</scope>
    <source>
        <strain evidence="1 2">CBS 135458</strain>
    </source>
</reference>
<keyword evidence="2" id="KW-1185">Reference proteome</keyword>
<accession>A0ABR1UHV3</accession>
<organism evidence="1 2">
    <name type="scientific">Apiospora phragmitis</name>
    <dbReference type="NCBI Taxonomy" id="2905665"/>
    <lineage>
        <taxon>Eukaryota</taxon>
        <taxon>Fungi</taxon>
        <taxon>Dikarya</taxon>
        <taxon>Ascomycota</taxon>
        <taxon>Pezizomycotina</taxon>
        <taxon>Sordariomycetes</taxon>
        <taxon>Xylariomycetidae</taxon>
        <taxon>Amphisphaeriales</taxon>
        <taxon>Apiosporaceae</taxon>
        <taxon>Apiospora</taxon>
    </lineage>
</organism>
<gene>
    <name evidence="1" type="ORF">PG994_008927</name>
</gene>